<dbReference type="InterPro" id="IPR015943">
    <property type="entry name" value="WD40/YVTN_repeat-like_dom_sf"/>
</dbReference>
<dbReference type="GO" id="GO:0006606">
    <property type="term" value="P:protein import into nucleus"/>
    <property type="evidence" value="ECO:0007669"/>
    <property type="project" value="TreeGrafter"/>
</dbReference>
<feature type="compositionally biased region" description="Low complexity" evidence="4">
    <location>
        <begin position="1090"/>
        <end position="1103"/>
    </location>
</feature>
<gene>
    <name evidence="6" type="ORF">GOMPHAMPRED_008338</name>
</gene>
<evidence type="ECO:0000256" key="1">
    <source>
        <dbReference type="ARBA" id="ARBA00004123"/>
    </source>
</evidence>
<dbReference type="EMBL" id="CAJPDQ010000009">
    <property type="protein sequence ID" value="CAF9914953.1"/>
    <property type="molecule type" value="Genomic_DNA"/>
</dbReference>
<organism evidence="6 7">
    <name type="scientific">Gomphillus americanus</name>
    <dbReference type="NCBI Taxonomy" id="1940652"/>
    <lineage>
        <taxon>Eukaryota</taxon>
        <taxon>Fungi</taxon>
        <taxon>Dikarya</taxon>
        <taxon>Ascomycota</taxon>
        <taxon>Pezizomycotina</taxon>
        <taxon>Lecanoromycetes</taxon>
        <taxon>OSLEUM clade</taxon>
        <taxon>Ostropomycetidae</taxon>
        <taxon>Ostropales</taxon>
        <taxon>Graphidaceae</taxon>
        <taxon>Gomphilloideae</taxon>
        <taxon>Gomphillus</taxon>
    </lineage>
</organism>
<keyword evidence="7" id="KW-1185">Reference proteome</keyword>
<dbReference type="GO" id="GO:0005643">
    <property type="term" value="C:nuclear pore"/>
    <property type="evidence" value="ECO:0007669"/>
    <property type="project" value="TreeGrafter"/>
</dbReference>
<reference evidence="6" key="1">
    <citation type="submission" date="2021-03" db="EMBL/GenBank/DDBJ databases">
        <authorList>
            <person name="Tagirdzhanova G."/>
        </authorList>
    </citation>
    <scope>NUCLEOTIDE SEQUENCE</scope>
</reference>
<accession>A0A8H3F3E9</accession>
<evidence type="ECO:0000259" key="5">
    <source>
        <dbReference type="Pfam" id="PF16755"/>
    </source>
</evidence>
<dbReference type="Proteomes" id="UP000664169">
    <property type="component" value="Unassembled WGS sequence"/>
</dbReference>
<dbReference type="GO" id="GO:0008139">
    <property type="term" value="F:nuclear localization sequence binding"/>
    <property type="evidence" value="ECO:0007669"/>
    <property type="project" value="TreeGrafter"/>
</dbReference>
<comment type="subcellular location">
    <subcellularLocation>
        <location evidence="1">Nucleus</location>
    </subcellularLocation>
</comment>
<dbReference type="Pfam" id="PF16755">
    <property type="entry name" value="Beta-prop_NUP159_NUP214"/>
    <property type="match status" value="1"/>
</dbReference>
<evidence type="ECO:0000256" key="4">
    <source>
        <dbReference type="SAM" id="MobiDB-lite"/>
    </source>
</evidence>
<proteinExistence type="predicted"/>
<feature type="compositionally biased region" description="Polar residues" evidence="4">
    <location>
        <begin position="855"/>
        <end position="904"/>
    </location>
</feature>
<feature type="compositionally biased region" description="Acidic residues" evidence="4">
    <location>
        <begin position="964"/>
        <end position="1006"/>
    </location>
</feature>
<evidence type="ECO:0000313" key="7">
    <source>
        <dbReference type="Proteomes" id="UP000664169"/>
    </source>
</evidence>
<evidence type="ECO:0000256" key="3">
    <source>
        <dbReference type="ARBA" id="ARBA00023242"/>
    </source>
</evidence>
<feature type="compositionally biased region" description="Low complexity" evidence="4">
    <location>
        <begin position="830"/>
        <end position="848"/>
    </location>
</feature>
<feature type="compositionally biased region" description="Polar residues" evidence="4">
    <location>
        <begin position="788"/>
        <end position="822"/>
    </location>
</feature>
<feature type="compositionally biased region" description="Low complexity" evidence="4">
    <location>
        <begin position="918"/>
        <end position="937"/>
    </location>
</feature>
<dbReference type="Gene3D" id="2.130.10.10">
    <property type="entry name" value="YVTN repeat-like/Quinoprotein amine dehydrogenase"/>
    <property type="match status" value="1"/>
</dbReference>
<dbReference type="PANTHER" id="PTHR23193:SF23">
    <property type="entry name" value="NUCLEAR PORE COMPLEX PROTEIN NUP153"/>
    <property type="match status" value="1"/>
</dbReference>
<evidence type="ECO:0000313" key="6">
    <source>
        <dbReference type="EMBL" id="CAF9914953.1"/>
    </source>
</evidence>
<keyword evidence="2" id="KW-0813">Transport</keyword>
<comment type="caution">
    <text evidence="6">The sequence shown here is derived from an EMBL/GenBank/DDBJ whole genome shotgun (WGS) entry which is preliminary data.</text>
</comment>
<dbReference type="InterPro" id="IPR039462">
    <property type="entry name" value="Nup159/Nup146_N"/>
</dbReference>
<name>A0A8H3F3E9_9LECA</name>
<evidence type="ECO:0000256" key="2">
    <source>
        <dbReference type="ARBA" id="ARBA00022448"/>
    </source>
</evidence>
<keyword evidence="3" id="KW-0539">Nucleus</keyword>
<feature type="region of interest" description="Disordered" evidence="4">
    <location>
        <begin position="656"/>
        <end position="676"/>
    </location>
</feature>
<feature type="region of interest" description="Disordered" evidence="4">
    <location>
        <begin position="730"/>
        <end position="1116"/>
    </location>
</feature>
<protein>
    <recommendedName>
        <fullName evidence="5">Nucleoporin Nup159/Nup146 N-terminal domain-containing protein</fullName>
    </recommendedName>
</protein>
<dbReference type="PANTHER" id="PTHR23193">
    <property type="entry name" value="NUCLEAR PORE COMPLEX PROTEIN NUP"/>
    <property type="match status" value="1"/>
</dbReference>
<feature type="compositionally biased region" description="Polar residues" evidence="4">
    <location>
        <begin position="1020"/>
        <end position="1052"/>
    </location>
</feature>
<feature type="compositionally biased region" description="Basic and acidic residues" evidence="4">
    <location>
        <begin position="1053"/>
        <end position="1080"/>
    </location>
</feature>
<dbReference type="SUPFAM" id="SSF117289">
    <property type="entry name" value="Nucleoporin domain"/>
    <property type="match status" value="1"/>
</dbReference>
<feature type="domain" description="Nucleoporin Nup159/Nup146 N-terminal" evidence="5">
    <location>
        <begin position="52"/>
        <end position="421"/>
    </location>
</feature>
<dbReference type="OrthoDB" id="248320at2759"/>
<dbReference type="GO" id="GO:0006405">
    <property type="term" value="P:RNA export from nucleus"/>
    <property type="evidence" value="ECO:0007669"/>
    <property type="project" value="TreeGrafter"/>
</dbReference>
<dbReference type="InterPro" id="IPR026054">
    <property type="entry name" value="Nucleoporin"/>
</dbReference>
<dbReference type="GO" id="GO:0017056">
    <property type="term" value="F:structural constituent of nuclear pore"/>
    <property type="evidence" value="ECO:0007669"/>
    <property type="project" value="TreeGrafter"/>
</dbReference>
<sequence>MAFGFGNSGGGGLGGSSVKQLLEIDTEAIEFHAIARDAKVQLMPAWPSDQLPPPTSSLLAIASRRELLAAGGPSAVVVASTEAVRNAFTNEGSDEIKSFTPQLTLDLGIRISHVAFSSDESFLAISAEQGGGLAVYEVDSLLKGNTSTSFEISTAQVSVRALVPNPGTETAALFAVVNTNGQLAIADMKARQVSNTIKEGVSCVAWSSKGKQLIAGLGDGSAVQMTPTGEVVKQLAKPPDVEGNRHMSAIYWLDNFTFLVVHTASDASDPTSTFHIVIADKSGNCEYQKLPEVVGTFGLERYPPSIFVQRLKDFPPNLKEVLILASTASEDVGLVTKSTKPLTSNADASQITDTFTTTTMTNDSRRAALPMADDMTNSSPIGMALDLSSKTLVRKPLPTDEMDESPTPLPALLVLNNMGVLAGWWFTYAESIKTGTSYPGLVNAGLSSVSQQAPVSNFETSNGSAFGSGIKPATTGFGFPAAPASTASVFGQTNTLVSSQPAFGAPSMLNSSKPAFGSPSSLGSSGPVFGASSAMGSGNSGNAVFGATSGIGSRSSPWGGAANQTGGSTFGKPSFGSTVASPWATAGSGNTNTSNTGSIFGQTSGSVPQNSVFGSPPPSNLGSANQPTSGSGFVSFANTGGFGSNVKGPSIFASQTPSNNFNTNTESDSTFGSPAASNKSNTLFGSGAGTFNLGSAWKNDQADKSISKIEPSNSSSLFGSDFGKILGDATERPQQARSEERDMEDDTVETVDPSLTAGRSASRESTAPVEAPAPAKFSTVPPVGSGLFGTQAQTKSSPAAVQNSAPALLFPSTSHINTSSPSGLPLPPDTISKTTFTPTTSSETSTDSALKPASDTVQPSPSPTDASANQPPSIASESTTTKTPIVTKSAKSITPTTISGTADSPPNLIPPEKKLELPATAAPTSSVSSSPKLTSTPIKASKEVSKSPVSLEPHRKESVTTIENVEDAEDEEEYEEGEFDEEDEEHEDAEDDDEHEDNEEEEDDGSVIDVAKEIGAGVNFNDSTKSSFGQQSSGLTEASWANVQVPRLQSSQSRKDILEKVHFPPARPDNERSPSPERRQIPAFLRSEGSRSISAPSIPPKSKTTLPRGTKQGEDLNIVFEQKRRAERARLSHIAAQRQAQEEQSLDDDQDETIQQLLASNIEPSRVLEPFLAHQDYTASISKTGVPGQIERIYRDINSMIDTIGLNSRSIQAFTMGHEEISNGSRELEDLRTAKTWALGEIGELSKLQQELEATLHDARLRQVPEKMGTLSGLQTQIKALVRQKKEINAIAISQFENAAEDEQYRNLELNSEQQAQRQALRIKWKEFQDRLCETESAISMLKAKLATITAGSRNGTATKVPTVEAVEKTIRKMTKMAEEKSGDVDLLEAQMRKLEMHPGTPSTSRQGSPFMTPQSSIYNQRTSLRSEPANGASPLRNTWTAPVNGMDRSVNFVTLDSVFGPPRPKRPDEYTAEDIQPFVRRAQRTRIVMGHLRDALVGKNGEKTVTVVQLVDPKSE</sequence>